<reference evidence="8" key="2">
    <citation type="submission" date="2021-04" db="EMBL/GenBank/DDBJ databases">
        <authorList>
            <person name="Gilroy R."/>
        </authorList>
    </citation>
    <scope>NUCLEOTIDE SEQUENCE</scope>
    <source>
        <strain evidence="8">ChiHecec2B26-12326</strain>
    </source>
</reference>
<feature type="transmembrane region" description="Helical" evidence="6">
    <location>
        <begin position="195"/>
        <end position="219"/>
    </location>
</feature>
<dbReference type="PANTHER" id="PTHR30294">
    <property type="entry name" value="MEMBRANE COMPONENT OF ABC TRANSPORTER YHHJ-RELATED"/>
    <property type="match status" value="1"/>
</dbReference>
<organism evidence="8 9">
    <name type="scientific">Candidatus Parabacteroides intestinigallinarum</name>
    <dbReference type="NCBI Taxonomy" id="2838722"/>
    <lineage>
        <taxon>Bacteria</taxon>
        <taxon>Pseudomonadati</taxon>
        <taxon>Bacteroidota</taxon>
        <taxon>Bacteroidia</taxon>
        <taxon>Bacteroidales</taxon>
        <taxon>Tannerellaceae</taxon>
        <taxon>Parabacteroides</taxon>
    </lineage>
</organism>
<dbReference type="GO" id="GO:0140359">
    <property type="term" value="F:ABC-type transporter activity"/>
    <property type="evidence" value="ECO:0007669"/>
    <property type="project" value="InterPro"/>
</dbReference>
<comment type="caution">
    <text evidence="8">The sequence shown here is derived from an EMBL/GenBank/DDBJ whole genome shotgun (WGS) entry which is preliminary data.</text>
</comment>
<dbReference type="GO" id="GO:0005886">
    <property type="term" value="C:plasma membrane"/>
    <property type="evidence" value="ECO:0007669"/>
    <property type="project" value="UniProtKB-SubCell"/>
</dbReference>
<name>A0A9D1XTL2_9BACT</name>
<feature type="transmembrane region" description="Helical" evidence="6">
    <location>
        <begin position="312"/>
        <end position="330"/>
    </location>
</feature>
<keyword evidence="5 6" id="KW-0472">Membrane</keyword>
<evidence type="ECO:0000256" key="4">
    <source>
        <dbReference type="ARBA" id="ARBA00022989"/>
    </source>
</evidence>
<dbReference type="AlphaFoldDB" id="A0A9D1XTL2"/>
<accession>A0A9D1XTL2</accession>
<dbReference type="Gene3D" id="3.40.1710.10">
    <property type="entry name" value="abc type-2 transporter like domain"/>
    <property type="match status" value="1"/>
</dbReference>
<evidence type="ECO:0000256" key="6">
    <source>
        <dbReference type="SAM" id="Phobius"/>
    </source>
</evidence>
<evidence type="ECO:0000256" key="2">
    <source>
        <dbReference type="ARBA" id="ARBA00022475"/>
    </source>
</evidence>
<dbReference type="EMBL" id="DXEN01000087">
    <property type="protein sequence ID" value="HIX87254.1"/>
    <property type="molecule type" value="Genomic_DNA"/>
</dbReference>
<keyword evidence="3 6" id="KW-0812">Transmembrane</keyword>
<dbReference type="InterPro" id="IPR013525">
    <property type="entry name" value="ABC2_TM"/>
</dbReference>
<evidence type="ECO:0000313" key="9">
    <source>
        <dbReference type="Proteomes" id="UP000823847"/>
    </source>
</evidence>
<protein>
    <submittedName>
        <fullName evidence="8">ABC transporter permease</fullName>
    </submittedName>
</protein>
<feature type="transmembrane region" description="Helical" evidence="6">
    <location>
        <begin position="250"/>
        <end position="272"/>
    </location>
</feature>
<feature type="transmembrane region" description="Helical" evidence="6">
    <location>
        <begin position="375"/>
        <end position="394"/>
    </location>
</feature>
<evidence type="ECO:0000256" key="1">
    <source>
        <dbReference type="ARBA" id="ARBA00004651"/>
    </source>
</evidence>
<dbReference type="Pfam" id="PF12698">
    <property type="entry name" value="ABC2_membrane_3"/>
    <property type="match status" value="1"/>
</dbReference>
<evidence type="ECO:0000256" key="3">
    <source>
        <dbReference type="ARBA" id="ARBA00022692"/>
    </source>
</evidence>
<dbReference type="InterPro" id="IPR051449">
    <property type="entry name" value="ABC-2_transporter_component"/>
</dbReference>
<dbReference type="Proteomes" id="UP000823847">
    <property type="component" value="Unassembled WGS sequence"/>
</dbReference>
<evidence type="ECO:0000256" key="5">
    <source>
        <dbReference type="ARBA" id="ARBA00023136"/>
    </source>
</evidence>
<feature type="domain" description="ABC-2 type transporter transmembrane" evidence="7">
    <location>
        <begin position="35"/>
        <end position="387"/>
    </location>
</feature>
<keyword evidence="4 6" id="KW-1133">Transmembrane helix</keyword>
<comment type="subcellular location">
    <subcellularLocation>
        <location evidence="1">Cell membrane</location>
        <topology evidence="1">Multi-pass membrane protein</topology>
    </subcellularLocation>
</comment>
<feature type="transmembrane region" description="Helical" evidence="6">
    <location>
        <begin position="33"/>
        <end position="53"/>
    </location>
</feature>
<keyword evidence="2" id="KW-1003">Cell membrane</keyword>
<dbReference type="PANTHER" id="PTHR30294:SF46">
    <property type="entry name" value="ABC TRANSPORTER PERMEASE"/>
    <property type="match status" value="1"/>
</dbReference>
<gene>
    <name evidence="8" type="ORF">H9848_11725</name>
</gene>
<evidence type="ECO:0000313" key="8">
    <source>
        <dbReference type="EMBL" id="HIX87254.1"/>
    </source>
</evidence>
<evidence type="ECO:0000259" key="7">
    <source>
        <dbReference type="Pfam" id="PF12698"/>
    </source>
</evidence>
<proteinExistence type="predicted"/>
<sequence length="427" mass="49189">MKREYRFRYMVLEGIRDLFYIWKDEMRNVFKDAGVVIFFFLVPLAYPVLYAFIYNNEVVHEARLVVVDPCDSYLSREFTRRVDATADVRVVRVCTDMAEAKRMVDEKRAYGILSFPEDFSRSLHTGRQATVSLYCDMSSLLFYKAFLLSATEVSLEMGKELRARTSPSSTEEMERIAVDPIPYESVNLFNTQNGFASFLVPAILMLVLQQTLILGIGMLGGTVREKNRFHGLVPINARFKGTLRIVFGKSLAYIVLYAFVSIWVLAIVPRLFSLPQIGDPRVIALFLLPYLFACIFLSMTLSGFMRSRESPMLVFVFTSVILLFMSGVSWPEAAVPPFWKAMSYLFPSTPGIQGFIRINTCGATLNEVSTPYRVLWIQAGVYFIATCLIYRYQIIRGRRLLIKRHRELKRRRMSRLKTKSNDVIHRI</sequence>
<feature type="transmembrane region" description="Helical" evidence="6">
    <location>
        <begin position="284"/>
        <end position="305"/>
    </location>
</feature>
<reference evidence="8" key="1">
    <citation type="journal article" date="2021" name="PeerJ">
        <title>Extensive microbial diversity within the chicken gut microbiome revealed by metagenomics and culture.</title>
        <authorList>
            <person name="Gilroy R."/>
            <person name="Ravi A."/>
            <person name="Getino M."/>
            <person name="Pursley I."/>
            <person name="Horton D.L."/>
            <person name="Alikhan N.F."/>
            <person name="Baker D."/>
            <person name="Gharbi K."/>
            <person name="Hall N."/>
            <person name="Watson M."/>
            <person name="Adriaenssens E.M."/>
            <person name="Foster-Nyarko E."/>
            <person name="Jarju S."/>
            <person name="Secka A."/>
            <person name="Antonio M."/>
            <person name="Oren A."/>
            <person name="Chaudhuri R.R."/>
            <person name="La Ragione R."/>
            <person name="Hildebrand F."/>
            <person name="Pallen M.J."/>
        </authorList>
    </citation>
    <scope>NUCLEOTIDE SEQUENCE</scope>
    <source>
        <strain evidence="8">ChiHecec2B26-12326</strain>
    </source>
</reference>